<dbReference type="RefSeq" id="WP_116496253.1">
    <property type="nucleotide sequence ID" value="NZ_QENZ01000004.1"/>
</dbReference>
<reference evidence="2 3" key="1">
    <citation type="submission" date="2018-05" db="EMBL/GenBank/DDBJ databases">
        <title>Genomic Encyclopedia of Type Strains, Phase IV (KMG-IV): sequencing the most valuable type-strain genomes for metagenomic binning, comparative biology and taxonomic classification.</title>
        <authorList>
            <person name="Goeker M."/>
        </authorList>
    </citation>
    <scope>NUCLEOTIDE SEQUENCE [LARGE SCALE GENOMIC DNA]</scope>
    <source>
        <strain evidence="2 3">DSM 28579</strain>
    </source>
</reference>
<feature type="transmembrane region" description="Helical" evidence="1">
    <location>
        <begin position="90"/>
        <end position="117"/>
    </location>
</feature>
<dbReference type="EMBL" id="QENZ01000004">
    <property type="protein sequence ID" value="PVX50694.1"/>
    <property type="molecule type" value="Genomic_DNA"/>
</dbReference>
<dbReference type="AlphaFoldDB" id="A0A7L4UNU1"/>
<protein>
    <submittedName>
        <fullName evidence="2">Uncharacterized protein</fullName>
    </submittedName>
</protein>
<evidence type="ECO:0000313" key="3">
    <source>
        <dbReference type="Proteomes" id="UP000251835"/>
    </source>
</evidence>
<evidence type="ECO:0000256" key="1">
    <source>
        <dbReference type="SAM" id="Phobius"/>
    </source>
</evidence>
<keyword evidence="1" id="KW-1133">Transmembrane helix</keyword>
<sequence>MNKNDIYLKGLFKELPQEKAPDGMTQLIMGRIEEKYPEATNTTFRYFWETQAFYIMIAIVVAESWLFYNIREWLTMSNMIGVLRNVYANIIEYIATYNFTAVFTIIAIVGVLIYLFVRDRIEETKCCPGKFF</sequence>
<proteinExistence type="predicted"/>
<name>A0A7L4UNU1_BALHA</name>
<dbReference type="Proteomes" id="UP000251835">
    <property type="component" value="Unassembled WGS sequence"/>
</dbReference>
<evidence type="ECO:0000313" key="2">
    <source>
        <dbReference type="EMBL" id="PVX50694.1"/>
    </source>
</evidence>
<gene>
    <name evidence="2" type="ORF">C7377_1007</name>
</gene>
<accession>A0A7L4UNU1</accession>
<feature type="transmembrane region" description="Helical" evidence="1">
    <location>
        <begin position="52"/>
        <end position="70"/>
    </location>
</feature>
<keyword evidence="1" id="KW-0812">Transmembrane</keyword>
<organism evidence="2 3">
    <name type="scientific">Balneicella halophila</name>
    <dbReference type="NCBI Taxonomy" id="1537566"/>
    <lineage>
        <taxon>Bacteria</taxon>
        <taxon>Pseudomonadati</taxon>
        <taxon>Bacteroidota</taxon>
        <taxon>Bacteroidia</taxon>
        <taxon>Bacteroidales</taxon>
        <taxon>Balneicellaceae</taxon>
        <taxon>Balneicella</taxon>
    </lineage>
</organism>
<keyword evidence="3" id="KW-1185">Reference proteome</keyword>
<keyword evidence="1" id="KW-0472">Membrane</keyword>
<comment type="caution">
    <text evidence="2">The sequence shown here is derived from an EMBL/GenBank/DDBJ whole genome shotgun (WGS) entry which is preliminary data.</text>
</comment>